<dbReference type="GO" id="GO:0005096">
    <property type="term" value="F:GTPase activator activity"/>
    <property type="evidence" value="ECO:0007669"/>
    <property type="project" value="TreeGrafter"/>
</dbReference>
<dbReference type="AlphaFoldDB" id="A0A7J6Q057"/>
<reference evidence="7 8" key="1">
    <citation type="submission" date="2020-04" db="EMBL/GenBank/DDBJ databases">
        <title>Perkinsus olseni comparative genomics.</title>
        <authorList>
            <person name="Bogema D.R."/>
        </authorList>
    </citation>
    <scope>NUCLEOTIDE SEQUENCE [LARGE SCALE GENOMIC DNA]</scope>
    <source>
        <strain evidence="7">ATCC PRA-205</strain>
    </source>
</reference>
<dbReference type="SMART" id="SM00360">
    <property type="entry name" value="RRM"/>
    <property type="match status" value="1"/>
</dbReference>
<dbReference type="Pfam" id="PF00566">
    <property type="entry name" value="RabGAP-TBC"/>
    <property type="match status" value="1"/>
</dbReference>
<evidence type="ECO:0000256" key="4">
    <source>
        <dbReference type="SAM" id="Phobius"/>
    </source>
</evidence>
<dbReference type="Gene3D" id="2.130.10.30">
    <property type="entry name" value="Regulator of chromosome condensation 1/beta-lactamase-inhibitor protein II"/>
    <property type="match status" value="1"/>
</dbReference>
<feature type="repeat" description="RCC1" evidence="2">
    <location>
        <begin position="488"/>
        <end position="543"/>
    </location>
</feature>
<feature type="transmembrane region" description="Helical" evidence="4">
    <location>
        <begin position="861"/>
        <end position="883"/>
    </location>
</feature>
<dbReference type="InterPro" id="IPR000195">
    <property type="entry name" value="Rab-GAP-TBC_dom"/>
</dbReference>
<evidence type="ECO:0000313" key="8">
    <source>
        <dbReference type="Proteomes" id="UP000574390"/>
    </source>
</evidence>
<dbReference type="SUPFAM" id="SSF47923">
    <property type="entry name" value="Ypt/Rab-GAP domain of gyp1p"/>
    <property type="match status" value="2"/>
</dbReference>
<accession>A0A7J6Q057</accession>
<feature type="region of interest" description="Disordered" evidence="3">
    <location>
        <begin position="134"/>
        <end position="275"/>
    </location>
</feature>
<feature type="compositionally biased region" description="Polar residues" evidence="3">
    <location>
        <begin position="261"/>
        <end position="273"/>
    </location>
</feature>
<dbReference type="PROSITE" id="PS50102">
    <property type="entry name" value="RRM"/>
    <property type="match status" value="1"/>
</dbReference>
<dbReference type="Gene3D" id="1.10.472.80">
    <property type="entry name" value="Ypt/Rab-GAP domain of gyp1p, domain 3"/>
    <property type="match status" value="1"/>
</dbReference>
<keyword evidence="4" id="KW-1133">Transmembrane helix</keyword>
<feature type="domain" description="RRM" evidence="6">
    <location>
        <begin position="5"/>
        <end position="77"/>
    </location>
</feature>
<evidence type="ECO:0000256" key="3">
    <source>
        <dbReference type="SAM" id="MobiDB-lite"/>
    </source>
</evidence>
<dbReference type="GO" id="GO:0031267">
    <property type="term" value="F:small GTPase binding"/>
    <property type="evidence" value="ECO:0007669"/>
    <property type="project" value="TreeGrafter"/>
</dbReference>
<feature type="compositionally biased region" description="Basic and acidic residues" evidence="3">
    <location>
        <begin position="203"/>
        <end position="255"/>
    </location>
</feature>
<dbReference type="InterPro" id="IPR012677">
    <property type="entry name" value="Nucleotide-bd_a/b_plait_sf"/>
</dbReference>
<dbReference type="PANTHER" id="PTHR47219">
    <property type="entry name" value="RAB GTPASE-ACTIVATING PROTEIN 1-LIKE"/>
    <property type="match status" value="1"/>
</dbReference>
<dbReference type="PANTHER" id="PTHR47219:SF15">
    <property type="entry name" value="TBC1 DOMAIN FAMILY MEMBER 12 ISOFORM X1"/>
    <property type="match status" value="1"/>
</dbReference>
<keyword evidence="4" id="KW-0812">Transmembrane</keyword>
<dbReference type="SUPFAM" id="SSF54928">
    <property type="entry name" value="RNA-binding domain, RBD"/>
    <property type="match status" value="1"/>
</dbReference>
<feature type="repeat" description="RCC1" evidence="2">
    <location>
        <begin position="438"/>
        <end position="487"/>
    </location>
</feature>
<comment type="caution">
    <text evidence="7">The sequence shown here is derived from an EMBL/GenBank/DDBJ whole genome shotgun (WGS) entry which is preliminary data.</text>
</comment>
<dbReference type="Gene3D" id="3.30.70.330">
    <property type="match status" value="1"/>
</dbReference>
<dbReference type="Pfam" id="PF13540">
    <property type="entry name" value="RCC1_2"/>
    <property type="match status" value="1"/>
</dbReference>
<evidence type="ECO:0000259" key="5">
    <source>
        <dbReference type="PROSITE" id="PS50086"/>
    </source>
</evidence>
<keyword evidence="1" id="KW-0694">RNA-binding</keyword>
<evidence type="ECO:0000256" key="1">
    <source>
        <dbReference type="PROSITE-ProRule" id="PRU00176"/>
    </source>
</evidence>
<gene>
    <name evidence="7" type="ORF">FOZ62_001259</name>
</gene>
<dbReference type="InterPro" id="IPR035979">
    <property type="entry name" value="RBD_domain_sf"/>
</dbReference>
<dbReference type="InterPro" id="IPR050302">
    <property type="entry name" value="Rab_GAP_TBC_domain"/>
</dbReference>
<proteinExistence type="predicted"/>
<feature type="domain" description="Rab-GAP TBC" evidence="5">
    <location>
        <begin position="732"/>
        <end position="949"/>
    </location>
</feature>
<dbReference type="Pfam" id="PF00076">
    <property type="entry name" value="RRM_1"/>
    <property type="match status" value="1"/>
</dbReference>
<dbReference type="CDD" id="cd00590">
    <property type="entry name" value="RRM_SF"/>
    <property type="match status" value="1"/>
</dbReference>
<feature type="compositionally biased region" description="Basic and acidic residues" evidence="3">
    <location>
        <begin position="155"/>
        <end position="196"/>
    </location>
</feature>
<evidence type="ECO:0000256" key="2">
    <source>
        <dbReference type="PROSITE-ProRule" id="PRU00235"/>
    </source>
</evidence>
<organism evidence="7 8">
    <name type="scientific">Perkinsus olseni</name>
    <name type="common">Perkinsus atlanticus</name>
    <dbReference type="NCBI Taxonomy" id="32597"/>
    <lineage>
        <taxon>Eukaryota</taxon>
        <taxon>Sar</taxon>
        <taxon>Alveolata</taxon>
        <taxon>Perkinsozoa</taxon>
        <taxon>Perkinsea</taxon>
        <taxon>Perkinsida</taxon>
        <taxon>Perkinsidae</taxon>
        <taxon>Perkinsus</taxon>
    </lineage>
</organism>
<dbReference type="PROSITE" id="PS50086">
    <property type="entry name" value="TBC_RABGAP"/>
    <property type="match status" value="1"/>
</dbReference>
<dbReference type="InterPro" id="IPR000408">
    <property type="entry name" value="Reg_chr_condens"/>
</dbReference>
<dbReference type="InterPro" id="IPR035969">
    <property type="entry name" value="Rab-GAP_TBC_sf"/>
</dbReference>
<dbReference type="Gene3D" id="1.10.10.750">
    <property type="entry name" value="Ypt/Rab-GAP domain of gyp1p, domain 1"/>
    <property type="match status" value="1"/>
</dbReference>
<dbReference type="SUPFAM" id="SSF50985">
    <property type="entry name" value="RCC1/BLIP-II"/>
    <property type="match status" value="1"/>
</dbReference>
<dbReference type="InterPro" id="IPR000504">
    <property type="entry name" value="RRM_dom"/>
</dbReference>
<evidence type="ECO:0000313" key="7">
    <source>
        <dbReference type="EMBL" id="KAF4701286.1"/>
    </source>
</evidence>
<dbReference type="PROSITE" id="PS50012">
    <property type="entry name" value="RCC1_3"/>
    <property type="match status" value="2"/>
</dbReference>
<dbReference type="Gene3D" id="1.10.8.270">
    <property type="entry name" value="putative rabgap domain of human tbc1 domain family member 14 like domains"/>
    <property type="match status" value="1"/>
</dbReference>
<dbReference type="Proteomes" id="UP000574390">
    <property type="component" value="Unassembled WGS sequence"/>
</dbReference>
<dbReference type="EMBL" id="JABANM010033426">
    <property type="protein sequence ID" value="KAF4701286.1"/>
    <property type="molecule type" value="Genomic_DNA"/>
</dbReference>
<dbReference type="SMART" id="SM00164">
    <property type="entry name" value="TBC"/>
    <property type="match status" value="1"/>
</dbReference>
<keyword evidence="4" id="KW-0472">Membrane</keyword>
<evidence type="ECO:0000259" key="6">
    <source>
        <dbReference type="PROSITE" id="PS50102"/>
    </source>
</evidence>
<sequence length="1037" mass="115583">MYSRNTLYVGNISSRTTERDIKDEFGRYGRVIRCYIPPGKNICFVEYDDERDAEDAYRGMASARVDGNTLNLQWAKAGPRDRALRSVEESQLLARPISSWTQLPFSVPVLLKVWVKLKVVQIPLWFLRQSTGETDVAPTRNLPGRMRRAAIAHLPQRDERSERRSKSRSEKEHASHSRDRSEPREETSKSREADHSKSRRSRSRSEHRESRSRSHDADRSEDRVAEEHRSDSQREGSEKRERSSTKSEERPDTKSPRRSASCHSKSRANTGAQSAEVMMTGSGAFHEIRARAVKRAPAETRIVLATTMASSAGAVVALLSLESPESPTIEIELPVPARDSASISPRLSLASRAGPDIAILVWGSQVFEVFPEASDLPTDIKCEPVAVSMRTGHHYALLQDGRVVTLGERPQPFPPLKDMIVEQLHAGTSFLLALTRCGDVYTWGLSLLGALGHGGASEVSTPGRVTLPGRARSAAVGPEHVVVLTDENGLYGWGNNYYGQVQADAPDVVPAPIPIQSVASLLCPRCSPTLACGSDHSVAMCACCSNTYQHSKEVLVWGGQRPRSAVLQRIECPAECHLVGSLGSTSVVASPSGSYVVFDSSGKAGVITGEHPKDGYRLSDLLMVPRYILLLYTVSAAEKCRCHTDDRQTDIRSFRPAHLPAKSWLERRRHQAQVTEVLEQGKLRRCRESSARDERQRALERLTEVWMKDFLPNYLPHRPVPYRMASMWRRHGLPPRARTALWPAAIGNPLRVTRSLYEMLVRKAKAEESRWLAAVNRMALAEDASPSGRVEPGSFMAQLRAIDLDLPRTLPDLAVMCVPDGPLRQECRLVLSAFATYRPDIGYVQGMSFLAAMLLLYMDPFAAFVCLASLLLSSPTLLGLYQLNVETNSRRFRIFMKLLKAHNPALHRHLTDVGISPDQFLPMWFLTLYSRPLTTESAALVWDLYLLDKEPVLYAAGIAILDILDERLRDRDFDECLMLLLRDTREIIGGDREAFLDAMNSVVIPDVTYSEIADLEAEFAPPPAMPNDRLFACATPS</sequence>
<dbReference type="GO" id="GO:0003723">
    <property type="term" value="F:RNA binding"/>
    <property type="evidence" value="ECO:0007669"/>
    <property type="project" value="UniProtKB-UniRule"/>
</dbReference>
<name>A0A7J6Q057_PEROL</name>
<dbReference type="InterPro" id="IPR009091">
    <property type="entry name" value="RCC1/BLIP-II"/>
</dbReference>
<protein>
    <submittedName>
        <fullName evidence="7">Uncharacterized protein</fullName>
    </submittedName>
</protein>